<evidence type="ECO:0000313" key="3">
    <source>
        <dbReference type="Proteomes" id="UP000199701"/>
    </source>
</evidence>
<dbReference type="AlphaFoldDB" id="A0A1I0RQ69"/>
<keyword evidence="3" id="KW-1185">Reference proteome</keyword>
<dbReference type="SUPFAM" id="SSF159894">
    <property type="entry name" value="YgaC/TfoX-N like"/>
    <property type="match status" value="1"/>
</dbReference>
<dbReference type="Gene3D" id="3.30.1460.30">
    <property type="entry name" value="YgaC/TfoX-N like chaperone"/>
    <property type="match status" value="1"/>
</dbReference>
<dbReference type="RefSeq" id="WP_092457364.1">
    <property type="nucleotide sequence ID" value="NZ_FOJI01000021.1"/>
</dbReference>
<evidence type="ECO:0000313" key="2">
    <source>
        <dbReference type="EMBL" id="SEW43504.1"/>
    </source>
</evidence>
<feature type="domain" description="TfoX N-terminal" evidence="1">
    <location>
        <begin position="13"/>
        <end position="72"/>
    </location>
</feature>
<name>A0A1I0RQ69_9FIRM</name>
<protein>
    <submittedName>
        <fullName evidence="2">TfoX N-terminal domain-containing protein</fullName>
    </submittedName>
</protein>
<reference evidence="2 3" key="1">
    <citation type="submission" date="2016-10" db="EMBL/GenBank/DDBJ databases">
        <authorList>
            <person name="de Groot N.N."/>
        </authorList>
    </citation>
    <scope>NUCLEOTIDE SEQUENCE [LARGE SCALE GENOMIC DNA]</scope>
    <source>
        <strain evidence="2 3">DSM 9179</strain>
    </source>
</reference>
<dbReference type="InterPro" id="IPR007076">
    <property type="entry name" value="TfoX_N"/>
</dbReference>
<dbReference type="Pfam" id="PF04993">
    <property type="entry name" value="TfoX_N"/>
    <property type="match status" value="1"/>
</dbReference>
<dbReference type="STRING" id="99656.SAMN05421659_12112"/>
<gene>
    <name evidence="2" type="ORF">SAMN05421659_12112</name>
</gene>
<accession>A0A1I0RQ69</accession>
<dbReference type="OrthoDB" id="9803291at2"/>
<proteinExistence type="predicted"/>
<evidence type="ECO:0000259" key="1">
    <source>
        <dbReference type="Pfam" id="PF04993"/>
    </source>
</evidence>
<sequence>MATSVEYIAFVCDQINEVGDIRSKKMFGEYMIYVNDKPILLVCNSTVYVKCLDCISEQMKDAETDSPYTGAKVHYILDIENKDLSKEVILALEKVIPIPKPKKKKVR</sequence>
<organism evidence="2 3">
    <name type="scientific">[Clostridium] fimetarium</name>
    <dbReference type="NCBI Taxonomy" id="99656"/>
    <lineage>
        <taxon>Bacteria</taxon>
        <taxon>Bacillati</taxon>
        <taxon>Bacillota</taxon>
        <taxon>Clostridia</taxon>
        <taxon>Lachnospirales</taxon>
        <taxon>Lachnospiraceae</taxon>
    </lineage>
</organism>
<dbReference type="Proteomes" id="UP000199701">
    <property type="component" value="Unassembled WGS sequence"/>
</dbReference>
<dbReference type="EMBL" id="FOJI01000021">
    <property type="protein sequence ID" value="SEW43504.1"/>
    <property type="molecule type" value="Genomic_DNA"/>
</dbReference>